<organism evidence="3 4">
    <name type="scientific">Dibothriocephalus latus</name>
    <name type="common">Fish tapeworm</name>
    <name type="synonym">Diphyllobothrium latum</name>
    <dbReference type="NCBI Taxonomy" id="60516"/>
    <lineage>
        <taxon>Eukaryota</taxon>
        <taxon>Metazoa</taxon>
        <taxon>Spiralia</taxon>
        <taxon>Lophotrochozoa</taxon>
        <taxon>Platyhelminthes</taxon>
        <taxon>Cestoda</taxon>
        <taxon>Eucestoda</taxon>
        <taxon>Diphyllobothriidea</taxon>
        <taxon>Diphyllobothriidae</taxon>
        <taxon>Dibothriocephalus</taxon>
    </lineage>
</organism>
<dbReference type="InterPro" id="IPR003961">
    <property type="entry name" value="FN3_dom"/>
</dbReference>
<protein>
    <recommendedName>
        <fullName evidence="2">Fibronectin type-III domain-containing protein</fullName>
    </recommendedName>
</protein>
<gene>
    <name evidence="3" type="ORF">DILT_LOCUS187</name>
</gene>
<dbReference type="CDD" id="cd00063">
    <property type="entry name" value="FN3"/>
    <property type="match status" value="2"/>
</dbReference>
<feature type="domain" description="Fibronectin type-III" evidence="2">
    <location>
        <begin position="98"/>
        <end position="193"/>
    </location>
</feature>
<dbReference type="EMBL" id="UYRU01000675">
    <property type="protein sequence ID" value="VDK30545.1"/>
    <property type="molecule type" value="Genomic_DNA"/>
</dbReference>
<dbReference type="SUPFAM" id="SSF49265">
    <property type="entry name" value="Fibronectin type III"/>
    <property type="match status" value="1"/>
</dbReference>
<evidence type="ECO:0000256" key="1">
    <source>
        <dbReference type="ARBA" id="ARBA00022737"/>
    </source>
</evidence>
<reference evidence="3 4" key="1">
    <citation type="submission" date="2018-11" db="EMBL/GenBank/DDBJ databases">
        <authorList>
            <consortium name="Pathogen Informatics"/>
        </authorList>
    </citation>
    <scope>NUCLEOTIDE SEQUENCE [LARGE SCALE GENOMIC DNA]</scope>
</reference>
<keyword evidence="4" id="KW-1185">Reference proteome</keyword>
<dbReference type="SMART" id="SM00060">
    <property type="entry name" value="FN3"/>
    <property type="match status" value="2"/>
</dbReference>
<evidence type="ECO:0000313" key="3">
    <source>
        <dbReference type="EMBL" id="VDK30545.1"/>
    </source>
</evidence>
<dbReference type="OrthoDB" id="6381660at2759"/>
<dbReference type="InterPro" id="IPR050991">
    <property type="entry name" value="ECM_Regulatory_Proteins"/>
</dbReference>
<sequence length="220" mass="24452">MSFPDLGSYTINVQWKAPEKPYGEIKAYYVEVTELETQISYEREVFWTNATFLDLSPFTPYNVSVRTINHPNPTSKLYGGIGEAVTNIVTTLPLAGQQVTDIKFHDIGTDSITVSWRPPEPPHGEIKSYHVTARKLLTKELVKSETTTNGTTLRNLIPDTWYAIAFETENMQLNGHGGGLGEAVIKTLSTKPLGKCCLFLMHTSGIGNIFKEPDGLLCQK</sequence>
<evidence type="ECO:0000259" key="2">
    <source>
        <dbReference type="PROSITE" id="PS50853"/>
    </source>
</evidence>
<evidence type="ECO:0000313" key="4">
    <source>
        <dbReference type="Proteomes" id="UP000281553"/>
    </source>
</evidence>
<proteinExistence type="predicted"/>
<dbReference type="InterPro" id="IPR036116">
    <property type="entry name" value="FN3_sf"/>
</dbReference>
<dbReference type="PROSITE" id="PS50853">
    <property type="entry name" value="FN3"/>
    <property type="match status" value="2"/>
</dbReference>
<dbReference type="AlphaFoldDB" id="A0A3P6PT96"/>
<dbReference type="Proteomes" id="UP000281553">
    <property type="component" value="Unassembled WGS sequence"/>
</dbReference>
<dbReference type="Gene3D" id="2.60.40.10">
    <property type="entry name" value="Immunoglobulins"/>
    <property type="match status" value="2"/>
</dbReference>
<dbReference type="PANTHER" id="PTHR46708">
    <property type="entry name" value="TENASCIN"/>
    <property type="match status" value="1"/>
</dbReference>
<feature type="domain" description="Fibronectin type-III" evidence="2">
    <location>
        <begin position="1"/>
        <end position="94"/>
    </location>
</feature>
<accession>A0A3P6PT96</accession>
<dbReference type="PANTHER" id="PTHR46708:SF2">
    <property type="entry name" value="FIBRONECTIN TYPE-III DOMAIN-CONTAINING PROTEIN"/>
    <property type="match status" value="1"/>
</dbReference>
<dbReference type="Pfam" id="PF00041">
    <property type="entry name" value="fn3"/>
    <property type="match status" value="2"/>
</dbReference>
<keyword evidence="1" id="KW-0677">Repeat</keyword>
<name>A0A3P6PT96_DIBLA</name>
<dbReference type="InterPro" id="IPR013783">
    <property type="entry name" value="Ig-like_fold"/>
</dbReference>